<name>A0A7M1ATC1_9BACT</name>
<dbReference type="HAMAP" id="MF_00379">
    <property type="entry name" value="GTPase_MnmE"/>
    <property type="match status" value="1"/>
</dbReference>
<protein>
    <recommendedName>
        <fullName evidence="10">tRNA modification GTPase MnmE</fullName>
        <ecNumber evidence="10">3.6.-.-</ecNumber>
    </recommendedName>
</protein>
<evidence type="ECO:0000256" key="12">
    <source>
        <dbReference type="SAM" id="Coils"/>
    </source>
</evidence>
<dbReference type="AlphaFoldDB" id="A0A7M1ATC1"/>
<evidence type="ECO:0000256" key="9">
    <source>
        <dbReference type="ARBA" id="ARBA00023134"/>
    </source>
</evidence>
<dbReference type="NCBIfam" id="TIGR00450">
    <property type="entry name" value="mnmE_trmE_thdF"/>
    <property type="match status" value="1"/>
</dbReference>
<comment type="function">
    <text evidence="10">Exhibits a very high intrinsic GTPase hydrolysis rate. Involved in the addition of a carboxymethylaminomethyl (cmnm) group at the wobble position (U34) of certain tRNAs, forming tRNA-cmnm(5)s(2)U34.</text>
</comment>
<dbReference type="Pfam" id="PF12631">
    <property type="entry name" value="MnmE_helical"/>
    <property type="match status" value="1"/>
</dbReference>
<evidence type="ECO:0000256" key="8">
    <source>
        <dbReference type="ARBA" id="ARBA00022958"/>
    </source>
</evidence>
<comment type="cofactor">
    <cofactor evidence="10">
        <name>K(+)</name>
        <dbReference type="ChEBI" id="CHEBI:29103"/>
    </cofactor>
    <text evidence="10">Binds 1 potassium ion per subunit.</text>
</comment>
<dbReference type="InterPro" id="IPR005225">
    <property type="entry name" value="Small_GTP-bd"/>
</dbReference>
<dbReference type="InterPro" id="IPR027266">
    <property type="entry name" value="TrmE/GcvT-like"/>
</dbReference>
<proteinExistence type="inferred from homology"/>
<dbReference type="CDD" id="cd04164">
    <property type="entry name" value="trmE"/>
    <property type="match status" value="1"/>
</dbReference>
<keyword evidence="6 10" id="KW-0378">Hydrolase</keyword>
<feature type="binding site" evidence="10">
    <location>
        <position position="119"/>
    </location>
    <ligand>
        <name>(6S)-5-formyl-5,6,7,8-tetrahydrofolate</name>
        <dbReference type="ChEBI" id="CHEBI:57457"/>
    </ligand>
</feature>
<comment type="subunit">
    <text evidence="10">Homodimer. Heterotetramer of two MnmE and two MnmG subunits.</text>
</comment>
<evidence type="ECO:0000259" key="13">
    <source>
        <dbReference type="PROSITE" id="PS51709"/>
    </source>
</evidence>
<dbReference type="Gene3D" id="3.30.1360.120">
    <property type="entry name" value="Probable tRNA modification gtpase trme, domain 1"/>
    <property type="match status" value="1"/>
</dbReference>
<feature type="binding site" evidence="10">
    <location>
        <position position="229"/>
    </location>
    <ligand>
        <name>Mg(2+)</name>
        <dbReference type="ChEBI" id="CHEBI:18420"/>
    </ligand>
</feature>
<dbReference type="NCBIfam" id="TIGR00231">
    <property type="entry name" value="small_GTP"/>
    <property type="match status" value="1"/>
</dbReference>
<keyword evidence="12" id="KW-0175">Coiled coil</keyword>
<dbReference type="GO" id="GO:0042802">
    <property type="term" value="F:identical protein binding"/>
    <property type="evidence" value="ECO:0007669"/>
    <property type="project" value="UniProtKB-ARBA"/>
</dbReference>
<feature type="coiled-coil region" evidence="12">
    <location>
        <begin position="182"/>
        <end position="209"/>
    </location>
</feature>
<dbReference type="RefSeq" id="WP_193114068.1">
    <property type="nucleotide sequence ID" value="NZ_CP041165.1"/>
</dbReference>
<sequence length="443" mass="49390">MDNDTIVAIATANGIGSIAIIRLSGEKALSIAKTLSKKDNFSPRYATLTNVYDKNNELIDETIIIYFKNPHSFTGEDVVEIQCHGGYIVAQSILQSCLDAGARVANAGEFSKRAFFNGRIDLSEAEAISQLIEAKSEDAAKILAKQVKGSLKEFIESVRDEIIHILAYSEVSIDYAEEDLPEDLVEQIKAKLEALKKQLERTLQASKSRAGLMQGFRVAIVGKPNVGKSSLLNGLLNYNRAIVSDIAGTTRDTIEEQVKIGTHLIRIVDTAGIRDASDEIEKIGIQRSLEAIEQSDIVVSVFDNSRELDEEDKQIISLLEETQKQQIRIKNKIDLETKLNVAFDFDIELNSKDDVTPLIKKLEAIMDRSNSSEEIMLISQRQISAVEETMENIDEAFYPLEDQELEIFSFHLNEAVKAMASITRPFENDEMLDKMFGSFCLGK</sequence>
<dbReference type="GO" id="GO:0002098">
    <property type="term" value="P:tRNA wobble uridine modification"/>
    <property type="evidence" value="ECO:0007669"/>
    <property type="project" value="TreeGrafter"/>
</dbReference>
<dbReference type="EMBL" id="CP041165">
    <property type="protein sequence ID" value="QOP40646.1"/>
    <property type="molecule type" value="Genomic_DNA"/>
</dbReference>
<accession>A0A7M1ATC1</accession>
<dbReference type="SUPFAM" id="SSF52540">
    <property type="entry name" value="P-loop containing nucleoside triphosphate hydrolases"/>
    <property type="match status" value="1"/>
</dbReference>
<dbReference type="NCBIfam" id="NF003661">
    <property type="entry name" value="PRK05291.1-3"/>
    <property type="match status" value="1"/>
</dbReference>
<feature type="binding site" evidence="10">
    <location>
        <position position="249"/>
    </location>
    <ligand>
        <name>K(+)</name>
        <dbReference type="ChEBI" id="CHEBI:29103"/>
    </ligand>
</feature>
<keyword evidence="8 10" id="KW-0630">Potassium</keyword>
<comment type="similarity">
    <text evidence="1 10 11">Belongs to the TRAFAC class TrmE-Era-EngA-EngB-Septin-like GTPase superfamily. TrmE GTPase family.</text>
</comment>
<dbReference type="InterPro" id="IPR018948">
    <property type="entry name" value="GTP-bd_TrmE_N"/>
</dbReference>
<feature type="binding site" evidence="10">
    <location>
        <position position="22"/>
    </location>
    <ligand>
        <name>(6S)-5-formyl-5,6,7,8-tetrahydrofolate</name>
        <dbReference type="ChEBI" id="CHEBI:57457"/>
    </ligand>
</feature>
<evidence type="ECO:0000256" key="2">
    <source>
        <dbReference type="ARBA" id="ARBA00022490"/>
    </source>
</evidence>
<keyword evidence="4 10" id="KW-0479">Metal-binding</keyword>
<dbReference type="InterPro" id="IPR027368">
    <property type="entry name" value="MnmE_dom2"/>
</dbReference>
<dbReference type="FunFam" id="3.40.50.300:FF:001376">
    <property type="entry name" value="tRNA modification GTPase MnmE"/>
    <property type="match status" value="1"/>
</dbReference>
<dbReference type="GO" id="GO:0005829">
    <property type="term" value="C:cytosol"/>
    <property type="evidence" value="ECO:0007669"/>
    <property type="project" value="TreeGrafter"/>
</dbReference>
<feature type="binding site" evidence="10">
    <location>
        <begin position="225"/>
        <end position="230"/>
    </location>
    <ligand>
        <name>GTP</name>
        <dbReference type="ChEBI" id="CHEBI:37565"/>
    </ligand>
</feature>
<dbReference type="GO" id="GO:0030488">
    <property type="term" value="P:tRNA methylation"/>
    <property type="evidence" value="ECO:0007669"/>
    <property type="project" value="TreeGrafter"/>
</dbReference>
<keyword evidence="15" id="KW-1185">Reference proteome</keyword>
<evidence type="ECO:0000313" key="15">
    <source>
        <dbReference type="Proteomes" id="UP000593910"/>
    </source>
</evidence>
<dbReference type="PANTHER" id="PTHR42714">
    <property type="entry name" value="TRNA MODIFICATION GTPASE GTPBP3"/>
    <property type="match status" value="1"/>
</dbReference>
<dbReference type="CDD" id="cd14858">
    <property type="entry name" value="TrmE_N"/>
    <property type="match status" value="1"/>
</dbReference>
<evidence type="ECO:0000256" key="11">
    <source>
        <dbReference type="RuleBase" id="RU003313"/>
    </source>
</evidence>
<evidence type="ECO:0000256" key="1">
    <source>
        <dbReference type="ARBA" id="ARBA00011043"/>
    </source>
</evidence>
<feature type="binding site" evidence="10">
    <location>
        <begin position="269"/>
        <end position="272"/>
    </location>
    <ligand>
        <name>GTP</name>
        <dbReference type="ChEBI" id="CHEBI:37565"/>
    </ligand>
</feature>
<comment type="caution">
    <text evidence="10">Lacks conserved residue(s) required for the propagation of feature annotation.</text>
</comment>
<keyword evidence="7 10" id="KW-0460">Magnesium</keyword>
<evidence type="ECO:0000256" key="10">
    <source>
        <dbReference type="HAMAP-Rule" id="MF_00379"/>
    </source>
</evidence>
<dbReference type="GO" id="GO:0046872">
    <property type="term" value="F:metal ion binding"/>
    <property type="evidence" value="ECO:0007669"/>
    <property type="project" value="UniProtKB-KW"/>
</dbReference>
<keyword evidence="9 10" id="KW-0342">GTP-binding</keyword>
<dbReference type="PANTHER" id="PTHR42714:SF2">
    <property type="entry name" value="TRNA MODIFICATION GTPASE GTPBP3, MITOCHONDRIAL"/>
    <property type="match status" value="1"/>
</dbReference>
<comment type="subcellular location">
    <subcellularLocation>
        <location evidence="10">Cytoplasm</location>
    </subcellularLocation>
</comment>
<feature type="binding site" evidence="10">
    <location>
        <position position="244"/>
    </location>
    <ligand>
        <name>K(+)</name>
        <dbReference type="ChEBI" id="CHEBI:29103"/>
    </ligand>
</feature>
<evidence type="ECO:0000256" key="5">
    <source>
        <dbReference type="ARBA" id="ARBA00022741"/>
    </source>
</evidence>
<dbReference type="InterPro" id="IPR006073">
    <property type="entry name" value="GTP-bd"/>
</dbReference>
<keyword evidence="2 10" id="KW-0963">Cytoplasm</keyword>
<dbReference type="InterPro" id="IPR004520">
    <property type="entry name" value="GTPase_MnmE"/>
</dbReference>
<dbReference type="Pfam" id="PF10396">
    <property type="entry name" value="TrmE_N"/>
    <property type="match status" value="1"/>
</dbReference>
<keyword evidence="3 10" id="KW-0819">tRNA processing</keyword>
<dbReference type="Proteomes" id="UP000593910">
    <property type="component" value="Chromosome"/>
</dbReference>
<dbReference type="Gene3D" id="1.20.120.430">
    <property type="entry name" value="tRNA modification GTPase MnmE domain 2"/>
    <property type="match status" value="1"/>
</dbReference>
<organism evidence="14 15">
    <name type="scientific">Sulfurimonas marina</name>
    <dbReference type="NCBI Taxonomy" id="2590551"/>
    <lineage>
        <taxon>Bacteria</taxon>
        <taxon>Pseudomonadati</taxon>
        <taxon>Campylobacterota</taxon>
        <taxon>Epsilonproteobacteria</taxon>
        <taxon>Campylobacterales</taxon>
        <taxon>Sulfurimonadaceae</taxon>
        <taxon>Sulfurimonas</taxon>
    </lineage>
</organism>
<evidence type="ECO:0000256" key="6">
    <source>
        <dbReference type="ARBA" id="ARBA00022801"/>
    </source>
</evidence>
<gene>
    <name evidence="10 14" type="primary">mnmE</name>
    <name evidence="10" type="synonym">trmE</name>
    <name evidence="14" type="ORF">FJR03_02365</name>
</gene>
<feature type="binding site" evidence="10">
    <location>
        <position position="443"/>
    </location>
    <ligand>
        <name>(6S)-5-formyl-5,6,7,8-tetrahydrofolate</name>
        <dbReference type="ChEBI" id="CHEBI:57457"/>
    </ligand>
</feature>
<evidence type="ECO:0000256" key="4">
    <source>
        <dbReference type="ARBA" id="ARBA00022723"/>
    </source>
</evidence>
<keyword evidence="5 10" id="KW-0547">Nucleotide-binding</keyword>
<dbReference type="Gene3D" id="3.40.50.300">
    <property type="entry name" value="P-loop containing nucleotide triphosphate hydrolases"/>
    <property type="match status" value="1"/>
</dbReference>
<dbReference type="PRINTS" id="PR00326">
    <property type="entry name" value="GTP1OBG"/>
</dbReference>
<dbReference type="Pfam" id="PF01926">
    <property type="entry name" value="MMR_HSR1"/>
    <property type="match status" value="1"/>
</dbReference>
<evidence type="ECO:0000256" key="7">
    <source>
        <dbReference type="ARBA" id="ARBA00022842"/>
    </source>
</evidence>
<dbReference type="PROSITE" id="PS51709">
    <property type="entry name" value="G_TRME"/>
    <property type="match status" value="1"/>
</dbReference>
<dbReference type="SUPFAM" id="SSF103025">
    <property type="entry name" value="Folate-binding domain"/>
    <property type="match status" value="1"/>
</dbReference>
<dbReference type="EC" id="3.6.-.-" evidence="10"/>
<dbReference type="KEGG" id="smax:FJR03_02365"/>
<dbReference type="GO" id="GO:0005525">
    <property type="term" value="F:GTP binding"/>
    <property type="evidence" value="ECO:0007669"/>
    <property type="project" value="UniProtKB-UniRule"/>
</dbReference>
<dbReference type="InterPro" id="IPR031168">
    <property type="entry name" value="G_TrmE"/>
</dbReference>
<dbReference type="InterPro" id="IPR027417">
    <property type="entry name" value="P-loop_NTPase"/>
</dbReference>
<feature type="binding site" evidence="10">
    <location>
        <position position="250"/>
    </location>
    <ligand>
        <name>Mg(2+)</name>
        <dbReference type="ChEBI" id="CHEBI:18420"/>
    </ligand>
</feature>
<feature type="binding site" evidence="10">
    <location>
        <position position="225"/>
    </location>
    <ligand>
        <name>K(+)</name>
        <dbReference type="ChEBI" id="CHEBI:29103"/>
    </ligand>
</feature>
<evidence type="ECO:0000313" key="14">
    <source>
        <dbReference type="EMBL" id="QOP40646.1"/>
    </source>
</evidence>
<evidence type="ECO:0000256" key="3">
    <source>
        <dbReference type="ARBA" id="ARBA00022694"/>
    </source>
</evidence>
<dbReference type="InterPro" id="IPR025867">
    <property type="entry name" value="MnmE_helical"/>
</dbReference>
<dbReference type="FunFam" id="3.30.1360.120:FF:000003">
    <property type="entry name" value="tRNA modification GTPase MnmE"/>
    <property type="match status" value="1"/>
</dbReference>
<dbReference type="GO" id="GO:0003924">
    <property type="term" value="F:GTPase activity"/>
    <property type="evidence" value="ECO:0007669"/>
    <property type="project" value="UniProtKB-UniRule"/>
</dbReference>
<feature type="binding site" evidence="10">
    <location>
        <position position="246"/>
    </location>
    <ligand>
        <name>K(+)</name>
        <dbReference type="ChEBI" id="CHEBI:29103"/>
    </ligand>
</feature>
<feature type="domain" description="TrmE-type G" evidence="13">
    <location>
        <begin position="215"/>
        <end position="367"/>
    </location>
</feature>
<feature type="binding site" evidence="10">
    <location>
        <position position="80"/>
    </location>
    <ligand>
        <name>(6S)-5-formyl-5,6,7,8-tetrahydrofolate</name>
        <dbReference type="ChEBI" id="CHEBI:57457"/>
    </ligand>
</feature>
<feature type="binding site" evidence="10">
    <location>
        <begin position="244"/>
        <end position="250"/>
    </location>
    <ligand>
        <name>GTP</name>
        <dbReference type="ChEBI" id="CHEBI:37565"/>
    </ligand>
</feature>
<reference evidence="14 15" key="1">
    <citation type="submission" date="2019-06" db="EMBL/GenBank/DDBJ databases">
        <title>Sulfurimonas gotlandica sp. nov., a chemoautotrophic and psychrotolerant epsilonproteobacterium isolated from a pelagic redoxcline, and an emended description of the genus Sulfurimonas.</title>
        <authorList>
            <person name="Wang S."/>
            <person name="Jiang L."/>
            <person name="Shao Z."/>
        </authorList>
    </citation>
    <scope>NUCLEOTIDE SEQUENCE [LARGE SCALE GENOMIC DNA]</scope>
    <source>
        <strain evidence="14 15">B2</strain>
    </source>
</reference>